<dbReference type="AlphaFoldDB" id="A0A4C1Y3B3"/>
<dbReference type="Proteomes" id="UP000299102">
    <property type="component" value="Unassembled WGS sequence"/>
</dbReference>
<comment type="caution">
    <text evidence="1">The sequence shown here is derived from an EMBL/GenBank/DDBJ whole genome shotgun (WGS) entry which is preliminary data.</text>
</comment>
<name>A0A4C1Y3B3_EUMVA</name>
<protein>
    <submittedName>
        <fullName evidence="1">Uncharacterized protein</fullName>
    </submittedName>
</protein>
<proteinExistence type="predicted"/>
<sequence length="66" mass="7516">MRRDFVKLTSSKTAEIYGVFVARDILRWSAPIKLSQTENVNNMAADCGNTISIGPIRRREQHPEII</sequence>
<keyword evidence="2" id="KW-1185">Reference proteome</keyword>
<reference evidence="1 2" key="1">
    <citation type="journal article" date="2019" name="Commun. Biol.">
        <title>The bagworm genome reveals a unique fibroin gene that provides high tensile strength.</title>
        <authorList>
            <person name="Kono N."/>
            <person name="Nakamura H."/>
            <person name="Ohtoshi R."/>
            <person name="Tomita M."/>
            <person name="Numata K."/>
            <person name="Arakawa K."/>
        </authorList>
    </citation>
    <scope>NUCLEOTIDE SEQUENCE [LARGE SCALE GENOMIC DNA]</scope>
</reference>
<evidence type="ECO:0000313" key="1">
    <source>
        <dbReference type="EMBL" id="GBP70681.1"/>
    </source>
</evidence>
<organism evidence="1 2">
    <name type="scientific">Eumeta variegata</name>
    <name type="common">Bagworm moth</name>
    <name type="synonym">Eumeta japonica</name>
    <dbReference type="NCBI Taxonomy" id="151549"/>
    <lineage>
        <taxon>Eukaryota</taxon>
        <taxon>Metazoa</taxon>
        <taxon>Ecdysozoa</taxon>
        <taxon>Arthropoda</taxon>
        <taxon>Hexapoda</taxon>
        <taxon>Insecta</taxon>
        <taxon>Pterygota</taxon>
        <taxon>Neoptera</taxon>
        <taxon>Endopterygota</taxon>
        <taxon>Lepidoptera</taxon>
        <taxon>Glossata</taxon>
        <taxon>Ditrysia</taxon>
        <taxon>Tineoidea</taxon>
        <taxon>Psychidae</taxon>
        <taxon>Oiketicinae</taxon>
        <taxon>Eumeta</taxon>
    </lineage>
</organism>
<evidence type="ECO:0000313" key="2">
    <source>
        <dbReference type="Proteomes" id="UP000299102"/>
    </source>
</evidence>
<accession>A0A4C1Y3B3</accession>
<dbReference type="EMBL" id="BGZK01001082">
    <property type="protein sequence ID" value="GBP70681.1"/>
    <property type="molecule type" value="Genomic_DNA"/>
</dbReference>
<gene>
    <name evidence="1" type="ORF">EVAR_88856_1</name>
</gene>